<dbReference type="EMBL" id="QBIY01012781">
    <property type="protein sequence ID" value="RXN16542.1"/>
    <property type="molecule type" value="Genomic_DNA"/>
</dbReference>
<dbReference type="PANTHER" id="PTHR47510">
    <property type="entry name" value="REVERSE TRANSCRIPTASE DOMAIN-CONTAINING PROTEIN"/>
    <property type="match status" value="1"/>
</dbReference>
<reference evidence="1 2" key="1">
    <citation type="submission" date="2018-03" db="EMBL/GenBank/DDBJ databases">
        <title>Draft genome sequence of Rohu Carp (Labeo rohita).</title>
        <authorList>
            <person name="Das P."/>
            <person name="Kushwaha B."/>
            <person name="Joshi C.G."/>
            <person name="Kumar D."/>
            <person name="Nagpure N.S."/>
            <person name="Sahoo L."/>
            <person name="Das S.P."/>
            <person name="Bit A."/>
            <person name="Patnaik S."/>
            <person name="Meher P.K."/>
            <person name="Jayasankar P."/>
            <person name="Koringa P.G."/>
            <person name="Patel N.V."/>
            <person name="Hinsu A.T."/>
            <person name="Kumar R."/>
            <person name="Pandey M."/>
            <person name="Agarwal S."/>
            <person name="Srivastava S."/>
            <person name="Singh M."/>
            <person name="Iquebal M.A."/>
            <person name="Jaiswal S."/>
            <person name="Angadi U.B."/>
            <person name="Kumar N."/>
            <person name="Raza M."/>
            <person name="Shah T.M."/>
            <person name="Rai A."/>
            <person name="Jena J.K."/>
        </authorList>
    </citation>
    <scope>NUCLEOTIDE SEQUENCE [LARGE SCALE GENOMIC DNA]</scope>
    <source>
        <strain evidence="1">DASCIFA01</strain>
        <tissue evidence="1">Testis</tissue>
    </source>
</reference>
<dbReference type="PANTHER" id="PTHR47510:SF3">
    <property type="entry name" value="ENDO_EXONUCLEASE_PHOSPHATASE DOMAIN-CONTAINING PROTEIN"/>
    <property type="match status" value="1"/>
</dbReference>
<organism evidence="1 2">
    <name type="scientific">Labeo rohita</name>
    <name type="common">Indian major carp</name>
    <name type="synonym">Cyprinus rohita</name>
    <dbReference type="NCBI Taxonomy" id="84645"/>
    <lineage>
        <taxon>Eukaryota</taxon>
        <taxon>Metazoa</taxon>
        <taxon>Chordata</taxon>
        <taxon>Craniata</taxon>
        <taxon>Vertebrata</taxon>
        <taxon>Euteleostomi</taxon>
        <taxon>Actinopterygii</taxon>
        <taxon>Neopterygii</taxon>
        <taxon>Teleostei</taxon>
        <taxon>Ostariophysi</taxon>
        <taxon>Cypriniformes</taxon>
        <taxon>Cyprinidae</taxon>
        <taxon>Labeoninae</taxon>
        <taxon>Labeonini</taxon>
        <taxon>Labeo</taxon>
    </lineage>
</organism>
<comment type="caution">
    <text evidence="1">The sequence shown here is derived from an EMBL/GenBank/DDBJ whole genome shotgun (WGS) entry which is preliminary data.</text>
</comment>
<dbReference type="STRING" id="84645.A0A498MAU9"/>
<gene>
    <name evidence="1" type="ORF">ROHU_008307</name>
</gene>
<name>A0A498MAU9_LABRO</name>
<protein>
    <submittedName>
        <fullName evidence="1">Chymotrypsin-like elastase family member 2A</fullName>
    </submittedName>
</protein>
<dbReference type="Proteomes" id="UP000290572">
    <property type="component" value="Unassembled WGS sequence"/>
</dbReference>
<proteinExistence type="predicted"/>
<sequence length="164" mass="18071">MWLTTTISDANVQLHGFRTVREDRDMKTCGKEKGGGLALYVNTREFGHAIFVIVYIPPRVDAEVCALELGDPLQRIFNRSLEQGRVPRQWKTTCIIPVPKKPHPGELNDYRPIALTAVASVLFYAVVCWGGSIKNKNASCLDKLVRKAGSVVGTELDSMLSVAG</sequence>
<accession>A0A498MAU9</accession>
<dbReference type="AlphaFoldDB" id="A0A498MAU9"/>
<evidence type="ECO:0000313" key="1">
    <source>
        <dbReference type="EMBL" id="RXN16542.1"/>
    </source>
</evidence>
<keyword evidence="2" id="KW-1185">Reference proteome</keyword>
<evidence type="ECO:0000313" key="2">
    <source>
        <dbReference type="Proteomes" id="UP000290572"/>
    </source>
</evidence>